<evidence type="ECO:0000256" key="2">
    <source>
        <dbReference type="RuleBase" id="RU003793"/>
    </source>
</evidence>
<feature type="transmembrane region" description="Helical" evidence="3">
    <location>
        <begin position="203"/>
        <end position="224"/>
    </location>
</feature>
<keyword evidence="3" id="KW-1133">Transmembrane helix</keyword>
<comment type="similarity">
    <text evidence="1 2">Belongs to the peptidase A24 family.</text>
</comment>
<feature type="transmembrane region" description="Helical" evidence="3">
    <location>
        <begin position="44"/>
        <end position="62"/>
    </location>
</feature>
<evidence type="ECO:0000313" key="5">
    <source>
        <dbReference type="EMBL" id="WXB76415.1"/>
    </source>
</evidence>
<name>A0ABZ2MHL0_9MICO</name>
<evidence type="ECO:0000313" key="6">
    <source>
        <dbReference type="Proteomes" id="UP001382727"/>
    </source>
</evidence>
<accession>A0ABZ2MHL0</accession>
<proteinExistence type="inferred from homology"/>
<keyword evidence="6" id="KW-1185">Reference proteome</keyword>
<dbReference type="Proteomes" id="UP001382727">
    <property type="component" value="Chromosome"/>
</dbReference>
<dbReference type="GO" id="GO:0016787">
    <property type="term" value="F:hydrolase activity"/>
    <property type="evidence" value="ECO:0007669"/>
    <property type="project" value="UniProtKB-KW"/>
</dbReference>
<gene>
    <name evidence="5" type="ORF">V1351_15945</name>
</gene>
<dbReference type="InterPro" id="IPR050882">
    <property type="entry name" value="Prepilin_peptidase/N-MTase"/>
</dbReference>
<sequence>MSEDVLPWTGVAALLGGAVGLWCARWLRSQAYRYEDEFGLRTRGVGWVVTACVLLPALLVLARPDEPLLATVQAVAGMSLVVLGAIDIDVFRLPDTITYPLAVGLVVALLGVAIVADDVGAWVRALLAGVTLGGFYLILVLIGGGSGMGLGDAKLAPSLGMLLGYLSWPHVLLGSVVSFLLAGVAAVYLVVFTGAGRKSQLAFGPYLVAGTLLVLVAPAVSTLLQEI</sequence>
<reference evidence="5 6" key="1">
    <citation type="submission" date="2024-02" db="EMBL/GenBank/DDBJ databases">
        <title>Janibacter sp. nov., isolated from gut of marine sandworm.</title>
        <authorList>
            <person name="Kim B."/>
            <person name="Jun M.O."/>
            <person name="Shin N.-R."/>
        </authorList>
    </citation>
    <scope>NUCLEOTIDE SEQUENCE [LARGE SCALE GENOMIC DNA]</scope>
    <source>
        <strain evidence="5 6">A1S7</strain>
    </source>
</reference>
<feature type="domain" description="Prepilin type IV endopeptidase peptidase" evidence="4">
    <location>
        <begin position="77"/>
        <end position="182"/>
    </location>
</feature>
<evidence type="ECO:0000259" key="4">
    <source>
        <dbReference type="Pfam" id="PF01478"/>
    </source>
</evidence>
<dbReference type="InterPro" id="IPR014032">
    <property type="entry name" value="Peptidase_A24A_bac"/>
</dbReference>
<protein>
    <submittedName>
        <fullName evidence="5">A24 family peptidase</fullName>
        <ecNumber evidence="5">3.4.23.-</ecNumber>
    </submittedName>
</protein>
<dbReference type="PRINTS" id="PR00864">
    <property type="entry name" value="PREPILNPTASE"/>
</dbReference>
<feature type="transmembrane region" description="Helical" evidence="3">
    <location>
        <begin position="122"/>
        <end position="150"/>
    </location>
</feature>
<dbReference type="EMBL" id="CP144913">
    <property type="protein sequence ID" value="WXB76415.1"/>
    <property type="molecule type" value="Genomic_DNA"/>
</dbReference>
<dbReference type="PANTHER" id="PTHR30487">
    <property type="entry name" value="TYPE 4 PREPILIN-LIKE PROTEINS LEADER PEPTIDE-PROCESSING ENZYME"/>
    <property type="match status" value="1"/>
</dbReference>
<keyword evidence="5" id="KW-0378">Hydrolase</keyword>
<feature type="transmembrane region" description="Helical" evidence="3">
    <location>
        <begin position="6"/>
        <end position="24"/>
    </location>
</feature>
<feature type="transmembrane region" description="Helical" evidence="3">
    <location>
        <begin position="171"/>
        <end position="191"/>
    </location>
</feature>
<dbReference type="Gene3D" id="1.20.120.1220">
    <property type="match status" value="1"/>
</dbReference>
<feature type="transmembrane region" description="Helical" evidence="3">
    <location>
        <begin position="98"/>
        <end position="116"/>
    </location>
</feature>
<organism evidence="5 6">
    <name type="scientific">Janibacter alittae</name>
    <dbReference type="NCBI Taxonomy" id="3115209"/>
    <lineage>
        <taxon>Bacteria</taxon>
        <taxon>Bacillati</taxon>
        <taxon>Actinomycetota</taxon>
        <taxon>Actinomycetes</taxon>
        <taxon>Micrococcales</taxon>
        <taxon>Intrasporangiaceae</taxon>
        <taxon>Janibacter</taxon>
    </lineage>
</organism>
<evidence type="ECO:0000256" key="1">
    <source>
        <dbReference type="ARBA" id="ARBA00005801"/>
    </source>
</evidence>
<keyword evidence="3" id="KW-0472">Membrane</keyword>
<dbReference type="Pfam" id="PF01478">
    <property type="entry name" value="Peptidase_A24"/>
    <property type="match status" value="1"/>
</dbReference>
<dbReference type="RefSeq" id="WP_338749371.1">
    <property type="nucleotide sequence ID" value="NZ_CP144913.1"/>
</dbReference>
<keyword evidence="3" id="KW-0812">Transmembrane</keyword>
<evidence type="ECO:0000256" key="3">
    <source>
        <dbReference type="SAM" id="Phobius"/>
    </source>
</evidence>
<dbReference type="EC" id="3.4.23.-" evidence="5"/>
<dbReference type="PANTHER" id="PTHR30487:SF0">
    <property type="entry name" value="PREPILIN LEADER PEPTIDASE_N-METHYLTRANSFERASE-RELATED"/>
    <property type="match status" value="1"/>
</dbReference>
<dbReference type="InterPro" id="IPR000045">
    <property type="entry name" value="Prepilin_IV_endopep_pep"/>
</dbReference>